<reference evidence="2 3" key="1">
    <citation type="submission" date="2019-05" db="EMBL/GenBank/DDBJ databases">
        <title>Psychrobacillus vulpis sp. nov., a new species isolated from feces of a red fox that inhabits in The Tablas de Daimiel Natural Park, Albacete, Spain.</title>
        <authorList>
            <person name="Rodriguez M."/>
            <person name="Reina J.C."/>
            <person name="Bejar V."/>
            <person name="Llamas I."/>
        </authorList>
    </citation>
    <scope>NUCLEOTIDE SEQUENCE [LARGE SCALE GENOMIC DNA]</scope>
    <source>
        <strain evidence="2 3">NHI-2</strain>
    </source>
</reference>
<keyword evidence="3" id="KW-1185">Reference proteome</keyword>
<evidence type="ECO:0000313" key="2">
    <source>
        <dbReference type="EMBL" id="TQR18605.1"/>
    </source>
</evidence>
<sequence>MHNNFRLSVANEKGYTLVEGIIQLSVLMLFSQVFAVTIGWTNRIEETITNPTDTEWALFVQNVETYLNDIDSLVIQKDQPGIRFLKNGEEYDIESYANLIRKQKKRLGHEPMLLHVNSMSVTVEGHSLHFFVTFLNGVEKEHTFYVTFRSE</sequence>
<feature type="transmembrane region" description="Helical" evidence="1">
    <location>
        <begin position="20"/>
        <end position="40"/>
    </location>
</feature>
<organism evidence="2 3">
    <name type="scientific">Psychrobacillus soli</name>
    <dbReference type="NCBI Taxonomy" id="1543965"/>
    <lineage>
        <taxon>Bacteria</taxon>
        <taxon>Bacillati</taxon>
        <taxon>Bacillota</taxon>
        <taxon>Bacilli</taxon>
        <taxon>Bacillales</taxon>
        <taxon>Bacillaceae</taxon>
        <taxon>Psychrobacillus</taxon>
    </lineage>
</organism>
<keyword evidence="1" id="KW-0472">Membrane</keyword>
<dbReference type="AlphaFoldDB" id="A0A544TMH4"/>
<evidence type="ECO:0000313" key="3">
    <source>
        <dbReference type="Proteomes" id="UP000318937"/>
    </source>
</evidence>
<proteinExistence type="predicted"/>
<dbReference type="OrthoDB" id="2361316at2"/>
<name>A0A544TMH4_9BACI</name>
<evidence type="ECO:0008006" key="4">
    <source>
        <dbReference type="Google" id="ProtNLM"/>
    </source>
</evidence>
<keyword evidence="1" id="KW-1133">Transmembrane helix</keyword>
<evidence type="ECO:0000256" key="1">
    <source>
        <dbReference type="SAM" id="Phobius"/>
    </source>
</evidence>
<accession>A0A544TMH4</accession>
<dbReference type="Pfam" id="PF15980">
    <property type="entry name" value="ComGF"/>
    <property type="match status" value="1"/>
</dbReference>
<keyword evidence="1" id="KW-0812">Transmembrane</keyword>
<gene>
    <name evidence="2" type="ORF">FG383_01790</name>
</gene>
<dbReference type="EMBL" id="VDGG01000002">
    <property type="protein sequence ID" value="TQR18605.1"/>
    <property type="molecule type" value="Genomic_DNA"/>
</dbReference>
<dbReference type="Proteomes" id="UP000318937">
    <property type="component" value="Unassembled WGS sequence"/>
</dbReference>
<protein>
    <recommendedName>
        <fullName evidence="4">Competence protein ComGF</fullName>
    </recommendedName>
</protein>
<dbReference type="InterPro" id="IPR016977">
    <property type="entry name" value="ComGF"/>
</dbReference>
<comment type="caution">
    <text evidence="2">The sequence shown here is derived from an EMBL/GenBank/DDBJ whole genome shotgun (WGS) entry which is preliminary data.</text>
</comment>
<dbReference type="NCBIfam" id="NF041002">
    <property type="entry name" value="pilin_ComGF"/>
    <property type="match status" value="1"/>
</dbReference>
<dbReference type="RefSeq" id="WP_142605127.1">
    <property type="nucleotide sequence ID" value="NZ_VDGG01000002.1"/>
</dbReference>